<dbReference type="EMBL" id="CP001472">
    <property type="protein sequence ID" value="ACO32569.1"/>
    <property type="molecule type" value="Genomic_DNA"/>
</dbReference>
<feature type="region of interest" description="Disordered" evidence="1">
    <location>
        <begin position="226"/>
        <end position="257"/>
    </location>
</feature>
<dbReference type="AlphaFoldDB" id="C1F879"/>
<gene>
    <name evidence="2" type="ordered locus">ACP_1886</name>
</gene>
<evidence type="ECO:0000313" key="2">
    <source>
        <dbReference type="EMBL" id="ACO32569.1"/>
    </source>
</evidence>
<proteinExistence type="predicted"/>
<dbReference type="HOGENOM" id="CLU_764247_0_0_0"/>
<evidence type="ECO:0000313" key="3">
    <source>
        <dbReference type="Proteomes" id="UP000002207"/>
    </source>
</evidence>
<sequence>MKAGSSAEIAALGLMVSGQRPDRGNAGDSPLRTGAARDSGGTIEAAQALAGMTASGKVLVPTGARIVPAEMVAPLATIVASAHLIAERESLLDSAIAPIGPLEDSVRRSASRRRKAVPSPTTAAAARAANRDARTSGGAKKAAGGTEIARVPASAIAKKATAVPLARSPSGSPLRSASLSETARAKAGKTRARPAETATGRPASRLVDLGASLGIVSLSRPVKAEASASKGPMATAPRAASPLGIASRSRRARGTVSVSNGHMAIAQRDASPLVIANRDSRSAKAARALARVLKKDRASLLESLSAKAPANRAALARDPIRALAKGRERASARGRIAVPATALASRSAGLKNNFHIRMTAAR</sequence>
<organism evidence="2 3">
    <name type="scientific">Acidobacterium capsulatum (strain ATCC 51196 / DSM 11244 / BCRC 80197 / JCM 7670 / NBRC 15755 / NCIMB 13165 / 161)</name>
    <dbReference type="NCBI Taxonomy" id="240015"/>
    <lineage>
        <taxon>Bacteria</taxon>
        <taxon>Pseudomonadati</taxon>
        <taxon>Acidobacteriota</taxon>
        <taxon>Terriglobia</taxon>
        <taxon>Terriglobales</taxon>
        <taxon>Acidobacteriaceae</taxon>
        <taxon>Acidobacterium</taxon>
    </lineage>
</organism>
<dbReference type="InParanoid" id="C1F879"/>
<feature type="compositionally biased region" description="Low complexity" evidence="1">
    <location>
        <begin position="117"/>
        <end position="128"/>
    </location>
</feature>
<evidence type="ECO:0000256" key="1">
    <source>
        <dbReference type="SAM" id="MobiDB-lite"/>
    </source>
</evidence>
<dbReference type="Proteomes" id="UP000002207">
    <property type="component" value="Chromosome"/>
</dbReference>
<feature type="compositionally biased region" description="Low complexity" evidence="1">
    <location>
        <begin position="135"/>
        <end position="145"/>
    </location>
</feature>
<reference evidence="2 3" key="1">
    <citation type="journal article" date="2009" name="Appl. Environ. Microbiol.">
        <title>Three genomes from the phylum Acidobacteria provide insight into the lifestyles of these microorganisms in soils.</title>
        <authorList>
            <person name="Ward N.L."/>
            <person name="Challacombe J.F."/>
            <person name="Janssen P.H."/>
            <person name="Henrissat B."/>
            <person name="Coutinho P.M."/>
            <person name="Wu M."/>
            <person name="Xie G."/>
            <person name="Haft D.H."/>
            <person name="Sait M."/>
            <person name="Badger J."/>
            <person name="Barabote R.D."/>
            <person name="Bradley B."/>
            <person name="Brettin T.S."/>
            <person name="Brinkac L.M."/>
            <person name="Bruce D."/>
            <person name="Creasy T."/>
            <person name="Daugherty S.C."/>
            <person name="Davidsen T.M."/>
            <person name="DeBoy R.T."/>
            <person name="Detter J.C."/>
            <person name="Dodson R.J."/>
            <person name="Durkin A.S."/>
            <person name="Ganapathy A."/>
            <person name="Gwinn-Giglio M."/>
            <person name="Han C.S."/>
            <person name="Khouri H."/>
            <person name="Kiss H."/>
            <person name="Kothari S.P."/>
            <person name="Madupu R."/>
            <person name="Nelson K.E."/>
            <person name="Nelson W.C."/>
            <person name="Paulsen I."/>
            <person name="Penn K."/>
            <person name="Ren Q."/>
            <person name="Rosovitz M.J."/>
            <person name="Selengut J.D."/>
            <person name="Shrivastava S."/>
            <person name="Sullivan S.A."/>
            <person name="Tapia R."/>
            <person name="Thompson L.S."/>
            <person name="Watkins K.L."/>
            <person name="Yang Q."/>
            <person name="Yu C."/>
            <person name="Zafar N."/>
            <person name="Zhou L."/>
            <person name="Kuske C.R."/>
        </authorList>
    </citation>
    <scope>NUCLEOTIDE SEQUENCE [LARGE SCALE GENOMIC DNA]</scope>
    <source>
        <strain evidence="3">ATCC 51196 / DSM 11244 / BCRC 80197 / JCM 7670 / NBRC 15755 / NCIMB 13165 / 161</strain>
    </source>
</reference>
<feature type="region of interest" description="Disordered" evidence="1">
    <location>
        <begin position="161"/>
        <end position="201"/>
    </location>
</feature>
<feature type="compositionally biased region" description="Polar residues" evidence="1">
    <location>
        <begin position="169"/>
        <end position="181"/>
    </location>
</feature>
<protein>
    <submittedName>
        <fullName evidence="2">Uncharacterized protein</fullName>
    </submittedName>
</protein>
<keyword evidence="3" id="KW-1185">Reference proteome</keyword>
<accession>C1F879</accession>
<name>C1F879_ACIC5</name>
<feature type="region of interest" description="Disordered" evidence="1">
    <location>
        <begin position="18"/>
        <end position="39"/>
    </location>
</feature>
<feature type="region of interest" description="Disordered" evidence="1">
    <location>
        <begin position="106"/>
        <end position="145"/>
    </location>
</feature>
<dbReference type="KEGG" id="aca:ACP_1886"/>